<dbReference type="AlphaFoldDB" id="A0A4U0URS9"/>
<proteinExistence type="predicted"/>
<dbReference type="Proteomes" id="UP000308768">
    <property type="component" value="Unassembled WGS sequence"/>
</dbReference>
<dbReference type="OrthoDB" id="5979581at2759"/>
<accession>A0A4U0URS9</accession>
<sequence>MTAIRTGLRVQGAKSVYLIAEQLHRAIWVATDEHRQRRIIKTAPPSRLKNERNILRHFEGEEAIRHFVDETTNPPSLVLEYFDSDMLHESLIWGKGWHIFKPEASEISTHDETYPLHVLRRHDRFVGPFPVSYAEIADDESLTILEWVTRACDKRTAFALASEKEISKEDRTFICKVMKLGPRDRPSAKELLQDEWFAAFRR</sequence>
<dbReference type="SUPFAM" id="SSF56112">
    <property type="entry name" value="Protein kinase-like (PK-like)"/>
    <property type="match status" value="1"/>
</dbReference>
<evidence type="ECO:0008006" key="5">
    <source>
        <dbReference type="Google" id="ProtNLM"/>
    </source>
</evidence>
<name>A0A4U0URS9_9PEZI</name>
<gene>
    <name evidence="3" type="ORF">B0A49_05362</name>
    <name evidence="2" type="ORF">B0A49_13387</name>
    <name evidence="1" type="ORF">B0A49_13410</name>
</gene>
<dbReference type="STRING" id="331657.A0A4U0URS9"/>
<dbReference type="Gene3D" id="1.10.510.10">
    <property type="entry name" value="Transferase(Phosphotransferase) domain 1"/>
    <property type="match status" value="1"/>
</dbReference>
<dbReference type="EMBL" id="NAJN01003576">
    <property type="protein sequence ID" value="TKA37736.1"/>
    <property type="molecule type" value="Genomic_DNA"/>
</dbReference>
<dbReference type="EMBL" id="NAJN01000261">
    <property type="protein sequence ID" value="TKA75989.1"/>
    <property type="molecule type" value="Genomic_DNA"/>
</dbReference>
<protein>
    <recommendedName>
        <fullName evidence="5">Protein kinase domain-containing protein</fullName>
    </recommendedName>
</protein>
<keyword evidence="4" id="KW-1185">Reference proteome</keyword>
<reference evidence="1 4" key="1">
    <citation type="submission" date="2017-03" db="EMBL/GenBank/DDBJ databases">
        <title>Genomes of endolithic fungi from Antarctica.</title>
        <authorList>
            <person name="Coleine C."/>
            <person name="Masonjones S."/>
            <person name="Stajich J.E."/>
        </authorList>
    </citation>
    <scope>NUCLEOTIDE SEQUENCE [LARGE SCALE GENOMIC DNA]</scope>
    <source>
        <strain evidence="1 4">CCFEE 5187</strain>
    </source>
</reference>
<evidence type="ECO:0000313" key="3">
    <source>
        <dbReference type="EMBL" id="TKA75989.1"/>
    </source>
</evidence>
<organism evidence="1 4">
    <name type="scientific">Cryomyces minteri</name>
    <dbReference type="NCBI Taxonomy" id="331657"/>
    <lineage>
        <taxon>Eukaryota</taxon>
        <taxon>Fungi</taxon>
        <taxon>Dikarya</taxon>
        <taxon>Ascomycota</taxon>
        <taxon>Pezizomycotina</taxon>
        <taxon>Dothideomycetes</taxon>
        <taxon>Dothideomycetes incertae sedis</taxon>
        <taxon>Cryomyces</taxon>
    </lineage>
</organism>
<evidence type="ECO:0000313" key="4">
    <source>
        <dbReference type="Proteomes" id="UP000308768"/>
    </source>
</evidence>
<dbReference type="EMBL" id="NAJN01003071">
    <property type="protein sequence ID" value="TKA44252.1"/>
    <property type="molecule type" value="Genomic_DNA"/>
</dbReference>
<dbReference type="InterPro" id="IPR011009">
    <property type="entry name" value="Kinase-like_dom_sf"/>
</dbReference>
<evidence type="ECO:0000313" key="1">
    <source>
        <dbReference type="EMBL" id="TKA37736.1"/>
    </source>
</evidence>
<comment type="caution">
    <text evidence="1">The sequence shown here is derived from an EMBL/GenBank/DDBJ whole genome shotgun (WGS) entry which is preliminary data.</text>
</comment>
<evidence type="ECO:0000313" key="2">
    <source>
        <dbReference type="EMBL" id="TKA44252.1"/>
    </source>
</evidence>